<keyword evidence="5 7" id="KW-0804">Transcription</keyword>
<evidence type="ECO:0000256" key="5">
    <source>
        <dbReference type="ARBA" id="ARBA00023163"/>
    </source>
</evidence>
<protein>
    <recommendedName>
        <fullName evidence="7">Mediator of RNA polymerase II transcription subunit 9</fullName>
    </recommendedName>
    <alternativeName>
        <fullName evidence="7">Mediator complex subunit 9</fullName>
    </alternativeName>
</protein>
<accession>A0AAV7YJB4</accession>
<comment type="function">
    <text evidence="7">Component of the Mediator complex, a coactivator involved in the regulated transcription of nearly all RNA polymerase II-dependent genes. Mediator functions as a bridge to convey information from gene-specific regulatory proteins to the basal RNA polymerase II transcription machinery. Mediator is recruited to promoters by direct interactions with regulatory proteins and serves as a scaffold for the assembly of a functional preinitiation complex with RNA polymerase II and the general transcription factors.</text>
</comment>
<organism evidence="8 10">
    <name type="scientific">Anaeramoeba flamelloides</name>
    <dbReference type="NCBI Taxonomy" id="1746091"/>
    <lineage>
        <taxon>Eukaryota</taxon>
        <taxon>Metamonada</taxon>
        <taxon>Anaeramoebidae</taxon>
        <taxon>Anaeramoeba</taxon>
    </lineage>
</organism>
<dbReference type="EMBL" id="JAOAOG010000127">
    <property type="protein sequence ID" value="KAJ6247334.1"/>
    <property type="molecule type" value="Genomic_DNA"/>
</dbReference>
<dbReference type="Proteomes" id="UP001146793">
    <property type="component" value="Unassembled WGS sequence"/>
</dbReference>
<dbReference type="GO" id="GO:0006357">
    <property type="term" value="P:regulation of transcription by RNA polymerase II"/>
    <property type="evidence" value="ECO:0007669"/>
    <property type="project" value="InterPro"/>
</dbReference>
<dbReference type="Proteomes" id="UP001150062">
    <property type="component" value="Unassembled WGS sequence"/>
</dbReference>
<keyword evidence="4 7" id="KW-0010">Activator</keyword>
<comment type="similarity">
    <text evidence="2 7">Belongs to the Mediator complex subunit 9 family.</text>
</comment>
<reference evidence="9" key="1">
    <citation type="submission" date="2022-08" db="EMBL/GenBank/DDBJ databases">
        <title>Novel sulfate-reducing endosymbionts in the free-living metamonad Anaeramoeba.</title>
        <authorList>
            <person name="Jerlstrom-Hultqvist J."/>
            <person name="Cepicka I."/>
            <person name="Gallot-Lavallee L."/>
            <person name="Salas-Leiva D."/>
            <person name="Curtis B.A."/>
            <person name="Zahonova K."/>
            <person name="Pipaliya S."/>
            <person name="Dacks J."/>
            <person name="Roger A.J."/>
        </authorList>
    </citation>
    <scope>NUCLEOTIDE SEQUENCE</scope>
    <source>
        <strain evidence="9">Schooner1</strain>
    </source>
</reference>
<reference evidence="8" key="2">
    <citation type="submission" date="2022-08" db="EMBL/GenBank/DDBJ databases">
        <title>Novel sulphate-reducing endosymbionts in the free-living metamonad Anaeramoeba.</title>
        <authorList>
            <person name="Jerlstrom-Hultqvist J."/>
            <person name="Cepicka I."/>
            <person name="Gallot-Lavallee L."/>
            <person name="Salas-Leiva D."/>
            <person name="Curtis B.A."/>
            <person name="Zahonova K."/>
            <person name="Pipaliya S."/>
            <person name="Dacks J."/>
            <person name="Roger A.J."/>
        </authorList>
    </citation>
    <scope>NUCLEOTIDE SEQUENCE</scope>
    <source>
        <strain evidence="8">Busselton2</strain>
    </source>
</reference>
<gene>
    <name evidence="7" type="primary">MED9</name>
    <name evidence="8" type="ORF">M0812_24054</name>
    <name evidence="9" type="ORF">M0813_18863</name>
</gene>
<comment type="subcellular location">
    <subcellularLocation>
        <location evidence="1 7">Nucleus</location>
    </subcellularLocation>
</comment>
<keyword evidence="6 7" id="KW-0539">Nucleus</keyword>
<comment type="subunit">
    <text evidence="7">Component of the Mediator complex.</text>
</comment>
<comment type="caution">
    <text evidence="8">The sequence shown here is derived from an EMBL/GenBank/DDBJ whole genome shotgun (WGS) entry which is preliminary data.</text>
</comment>
<evidence type="ECO:0000256" key="6">
    <source>
        <dbReference type="ARBA" id="ARBA00023242"/>
    </source>
</evidence>
<evidence type="ECO:0000256" key="2">
    <source>
        <dbReference type="ARBA" id="ARBA00008089"/>
    </source>
</evidence>
<evidence type="ECO:0000256" key="4">
    <source>
        <dbReference type="ARBA" id="ARBA00023159"/>
    </source>
</evidence>
<evidence type="ECO:0000256" key="3">
    <source>
        <dbReference type="ARBA" id="ARBA00023015"/>
    </source>
</evidence>
<dbReference type="InterPro" id="IPR011425">
    <property type="entry name" value="Med9"/>
</dbReference>
<keyword evidence="11" id="KW-1185">Reference proteome</keyword>
<keyword evidence="3 7" id="KW-0805">Transcription regulation</keyword>
<proteinExistence type="inferred from homology"/>
<name>A0AAV7YJB4_9EUKA</name>
<evidence type="ECO:0000256" key="7">
    <source>
        <dbReference type="RuleBase" id="RU364145"/>
    </source>
</evidence>
<evidence type="ECO:0000313" key="10">
    <source>
        <dbReference type="Proteomes" id="UP001146793"/>
    </source>
</evidence>
<evidence type="ECO:0000313" key="8">
    <source>
        <dbReference type="EMBL" id="KAJ3428722.1"/>
    </source>
</evidence>
<evidence type="ECO:0000256" key="1">
    <source>
        <dbReference type="ARBA" id="ARBA00004123"/>
    </source>
</evidence>
<evidence type="ECO:0000313" key="11">
    <source>
        <dbReference type="Proteomes" id="UP001150062"/>
    </source>
</evidence>
<dbReference type="GO" id="GO:0016592">
    <property type="term" value="C:mediator complex"/>
    <property type="evidence" value="ECO:0007669"/>
    <property type="project" value="InterPro"/>
</dbReference>
<sequence>MTELSSQFELLPIVLELLDSINNKSKNDVVRSVKAFKDKIESCQRLLKTLPGTDLSKSKQNKLLQQELQLLEEKKKLLRKFENSKILHEFVTSENDQQD</sequence>
<evidence type="ECO:0000313" key="9">
    <source>
        <dbReference type="EMBL" id="KAJ6247334.1"/>
    </source>
</evidence>
<dbReference type="EMBL" id="JANTQA010000057">
    <property type="protein sequence ID" value="KAJ3428722.1"/>
    <property type="molecule type" value="Genomic_DNA"/>
</dbReference>
<dbReference type="Pfam" id="PF07544">
    <property type="entry name" value="Med9"/>
    <property type="match status" value="1"/>
</dbReference>
<dbReference type="GO" id="GO:0003712">
    <property type="term" value="F:transcription coregulator activity"/>
    <property type="evidence" value="ECO:0007669"/>
    <property type="project" value="InterPro"/>
</dbReference>
<dbReference type="AlphaFoldDB" id="A0AAV7YJB4"/>